<dbReference type="Gene3D" id="3.30.530.20">
    <property type="match status" value="1"/>
</dbReference>
<dbReference type="SMART" id="SM01037">
    <property type="entry name" value="Bet_v_1"/>
    <property type="match status" value="1"/>
</dbReference>
<proteinExistence type="inferred from homology"/>
<comment type="similarity">
    <text evidence="1">Belongs to the MLP family.</text>
</comment>
<dbReference type="InterPro" id="IPR023393">
    <property type="entry name" value="START-like_dom_sf"/>
</dbReference>
<dbReference type="PANTHER" id="PTHR31338:SF16">
    <property type="entry name" value="POLYKETIDE CYCLASE_DEHYDRASE AND LIPID TRANSPORT SUPERFAMILY PROTEIN"/>
    <property type="match status" value="1"/>
</dbReference>
<feature type="domain" description="Bet v I/Major latex protein" evidence="2">
    <location>
        <begin position="3"/>
        <end position="80"/>
    </location>
</feature>
<dbReference type="EMBL" id="JAMSHJ010000004">
    <property type="protein sequence ID" value="KAI5420861.1"/>
    <property type="molecule type" value="Genomic_DNA"/>
</dbReference>
<evidence type="ECO:0000313" key="3">
    <source>
        <dbReference type="EMBL" id="KAI5420861.1"/>
    </source>
</evidence>
<reference evidence="3 4" key="1">
    <citation type="journal article" date="2022" name="Nat. Genet.">
        <title>Improved pea reference genome and pan-genome highlight genomic features and evolutionary characteristics.</title>
        <authorList>
            <person name="Yang T."/>
            <person name="Liu R."/>
            <person name="Luo Y."/>
            <person name="Hu S."/>
            <person name="Wang D."/>
            <person name="Wang C."/>
            <person name="Pandey M.K."/>
            <person name="Ge S."/>
            <person name="Xu Q."/>
            <person name="Li N."/>
            <person name="Li G."/>
            <person name="Huang Y."/>
            <person name="Saxena R.K."/>
            <person name="Ji Y."/>
            <person name="Li M."/>
            <person name="Yan X."/>
            <person name="He Y."/>
            <person name="Liu Y."/>
            <person name="Wang X."/>
            <person name="Xiang C."/>
            <person name="Varshney R.K."/>
            <person name="Ding H."/>
            <person name="Gao S."/>
            <person name="Zong X."/>
        </authorList>
    </citation>
    <scope>NUCLEOTIDE SEQUENCE [LARGE SCALE GENOMIC DNA]</scope>
    <source>
        <strain evidence="3 4">cv. Zhongwan 6</strain>
    </source>
</reference>
<dbReference type="Gramene" id="Psat04G0462600-T1">
    <property type="protein sequence ID" value="KAI5420861.1"/>
    <property type="gene ID" value="KIW84_044626"/>
</dbReference>
<name>A0A9D5AVL7_PEA</name>
<dbReference type="SUPFAM" id="SSF55961">
    <property type="entry name" value="Bet v1-like"/>
    <property type="match status" value="1"/>
</dbReference>
<accession>A0A9D5AVL7</accession>
<dbReference type="PANTHER" id="PTHR31338">
    <property type="entry name" value="POLYKETIDE CYCLASE/DEHYDRASE AND LIPID TRANSPORT SUPERFAMILY PROTEIN"/>
    <property type="match status" value="1"/>
</dbReference>
<evidence type="ECO:0000256" key="1">
    <source>
        <dbReference type="ARBA" id="ARBA00038242"/>
    </source>
</evidence>
<keyword evidence="4" id="KW-1185">Reference proteome</keyword>
<protein>
    <recommendedName>
        <fullName evidence="2">Bet v I/Major latex protein domain-containing protein</fullName>
    </recommendedName>
</protein>
<sequence length="84" mass="9823">MSIEEVDDENKKITWKQFGGDIDKHNKLFKLTLEVNDKADGTVVKRTVEYEKISEDIEPRNGWMDMFKNTRDVDANLVKEKAFS</sequence>
<dbReference type="GO" id="GO:0006952">
    <property type="term" value="P:defense response"/>
    <property type="evidence" value="ECO:0007669"/>
    <property type="project" value="InterPro"/>
</dbReference>
<comment type="caution">
    <text evidence="3">The sequence shown here is derived from an EMBL/GenBank/DDBJ whole genome shotgun (WGS) entry which is preliminary data.</text>
</comment>
<dbReference type="Pfam" id="PF00407">
    <property type="entry name" value="Bet_v_1"/>
    <property type="match status" value="1"/>
</dbReference>
<dbReference type="AlphaFoldDB" id="A0A9D5AVL7"/>
<evidence type="ECO:0000313" key="4">
    <source>
        <dbReference type="Proteomes" id="UP001058974"/>
    </source>
</evidence>
<dbReference type="InterPro" id="IPR000916">
    <property type="entry name" value="Bet_v_I/MLP"/>
</dbReference>
<dbReference type="InterPro" id="IPR052006">
    <property type="entry name" value="MLP-like"/>
</dbReference>
<gene>
    <name evidence="3" type="ORF">KIW84_044626</name>
</gene>
<dbReference type="Proteomes" id="UP001058974">
    <property type="component" value="Chromosome 4"/>
</dbReference>
<evidence type="ECO:0000259" key="2">
    <source>
        <dbReference type="SMART" id="SM01037"/>
    </source>
</evidence>
<organism evidence="3 4">
    <name type="scientific">Pisum sativum</name>
    <name type="common">Garden pea</name>
    <name type="synonym">Lathyrus oleraceus</name>
    <dbReference type="NCBI Taxonomy" id="3888"/>
    <lineage>
        <taxon>Eukaryota</taxon>
        <taxon>Viridiplantae</taxon>
        <taxon>Streptophyta</taxon>
        <taxon>Embryophyta</taxon>
        <taxon>Tracheophyta</taxon>
        <taxon>Spermatophyta</taxon>
        <taxon>Magnoliopsida</taxon>
        <taxon>eudicotyledons</taxon>
        <taxon>Gunneridae</taxon>
        <taxon>Pentapetalae</taxon>
        <taxon>rosids</taxon>
        <taxon>fabids</taxon>
        <taxon>Fabales</taxon>
        <taxon>Fabaceae</taxon>
        <taxon>Papilionoideae</taxon>
        <taxon>50 kb inversion clade</taxon>
        <taxon>NPAAA clade</taxon>
        <taxon>Hologalegina</taxon>
        <taxon>IRL clade</taxon>
        <taxon>Fabeae</taxon>
        <taxon>Lathyrus</taxon>
    </lineage>
</organism>